<feature type="non-terminal residue" evidence="1">
    <location>
        <position position="1"/>
    </location>
</feature>
<dbReference type="AlphaFoldDB" id="A0A381ZYG6"/>
<reference evidence="1" key="1">
    <citation type="submission" date="2018-05" db="EMBL/GenBank/DDBJ databases">
        <authorList>
            <person name="Lanie J.A."/>
            <person name="Ng W.-L."/>
            <person name="Kazmierczak K.M."/>
            <person name="Andrzejewski T.M."/>
            <person name="Davidsen T.M."/>
            <person name="Wayne K.J."/>
            <person name="Tettelin H."/>
            <person name="Glass J.I."/>
            <person name="Rusch D."/>
            <person name="Podicherti R."/>
            <person name="Tsui H.-C.T."/>
            <person name="Winkler M.E."/>
        </authorList>
    </citation>
    <scope>NUCLEOTIDE SEQUENCE</scope>
</reference>
<organism evidence="1">
    <name type="scientific">marine metagenome</name>
    <dbReference type="NCBI Taxonomy" id="408172"/>
    <lineage>
        <taxon>unclassified sequences</taxon>
        <taxon>metagenomes</taxon>
        <taxon>ecological metagenomes</taxon>
    </lineage>
</organism>
<gene>
    <name evidence="1" type="ORF">METZ01_LOCUS147043</name>
</gene>
<name>A0A381ZYG6_9ZZZZ</name>
<protein>
    <submittedName>
        <fullName evidence="1">Uncharacterized protein</fullName>
    </submittedName>
</protein>
<dbReference type="EMBL" id="UINC01023136">
    <property type="protein sequence ID" value="SVA94189.1"/>
    <property type="molecule type" value="Genomic_DNA"/>
</dbReference>
<sequence length="50" mass="5601">HFPNLNLVNDGGTVGMKESVGVYPNQIRAGMFIWALKTILLRNSSRLEKD</sequence>
<evidence type="ECO:0000313" key="1">
    <source>
        <dbReference type="EMBL" id="SVA94189.1"/>
    </source>
</evidence>
<proteinExistence type="predicted"/>
<accession>A0A381ZYG6</accession>